<dbReference type="InterPro" id="IPR058323">
    <property type="entry name" value="DUF8010"/>
</dbReference>
<organism evidence="3 4">
    <name type="scientific">Streptomyces macrosporus</name>
    <dbReference type="NCBI Taxonomy" id="44032"/>
    <lineage>
        <taxon>Bacteria</taxon>
        <taxon>Bacillati</taxon>
        <taxon>Actinomycetota</taxon>
        <taxon>Actinomycetes</taxon>
        <taxon>Kitasatosporales</taxon>
        <taxon>Streptomycetaceae</taxon>
        <taxon>Streptomyces</taxon>
    </lineage>
</organism>
<protein>
    <submittedName>
        <fullName evidence="3">Uncharacterized protein</fullName>
    </submittedName>
</protein>
<feature type="domain" description="DUF8185" evidence="2">
    <location>
        <begin position="106"/>
        <end position="242"/>
    </location>
</feature>
<proteinExistence type="predicted"/>
<dbReference type="Proteomes" id="UP001501638">
    <property type="component" value="Unassembled WGS sequence"/>
</dbReference>
<comment type="caution">
    <text evidence="3">The sequence shown here is derived from an EMBL/GenBank/DDBJ whole genome shotgun (WGS) entry which is preliminary data.</text>
</comment>
<dbReference type="EMBL" id="BAAASZ010000019">
    <property type="protein sequence ID" value="GAA2440096.1"/>
    <property type="molecule type" value="Genomic_DNA"/>
</dbReference>
<reference evidence="4" key="1">
    <citation type="journal article" date="2019" name="Int. J. Syst. Evol. Microbiol.">
        <title>The Global Catalogue of Microorganisms (GCM) 10K type strain sequencing project: providing services to taxonomists for standard genome sequencing and annotation.</title>
        <authorList>
            <consortium name="The Broad Institute Genomics Platform"/>
            <consortium name="The Broad Institute Genome Sequencing Center for Infectious Disease"/>
            <person name="Wu L."/>
            <person name="Ma J."/>
        </authorList>
    </citation>
    <scope>NUCLEOTIDE SEQUENCE [LARGE SCALE GENOMIC DNA]</scope>
    <source>
        <strain evidence="4">JCM 6305</strain>
    </source>
</reference>
<accession>A0ABP5X1U1</accession>
<dbReference type="Pfam" id="PF26035">
    <property type="entry name" value="DUF8010"/>
    <property type="match status" value="1"/>
</dbReference>
<sequence>MSDRPERLVFADPGEPAELAAFLGRLLRWEKTAAVRLRGTDDGVLGVFGRPARFEVLAVRTARLSEPVLLDVTVSAGELLEGVDEAAEAVSVPAAVTGPPWAGVLPPRGGWRPVGELPYESVRAAAASVVAEFRRRSEALPPGERTREALDALAEEIWSRPLGGGTGLPLRAVHAAQALGMLRPVAPVVAAGPHGPVGPHGPAVGGGGPVGGGPGPRVTVLAAGAWLRLRTPYGSIAVRGGGGTGLSVIPL</sequence>
<feature type="domain" description="DUF8010" evidence="1">
    <location>
        <begin position="6"/>
        <end position="103"/>
    </location>
</feature>
<dbReference type="InterPro" id="IPR058498">
    <property type="entry name" value="DUF8185"/>
</dbReference>
<evidence type="ECO:0000313" key="4">
    <source>
        <dbReference type="Proteomes" id="UP001501638"/>
    </source>
</evidence>
<evidence type="ECO:0000259" key="1">
    <source>
        <dbReference type="Pfam" id="PF26035"/>
    </source>
</evidence>
<keyword evidence="4" id="KW-1185">Reference proteome</keyword>
<dbReference type="Pfam" id="PF26572">
    <property type="entry name" value="DUF8185"/>
    <property type="match status" value="1"/>
</dbReference>
<evidence type="ECO:0000313" key="3">
    <source>
        <dbReference type="EMBL" id="GAA2440096.1"/>
    </source>
</evidence>
<gene>
    <name evidence="3" type="ORF">GCM10010405_24290</name>
</gene>
<dbReference type="RefSeq" id="WP_344322268.1">
    <property type="nucleotide sequence ID" value="NZ_BAAASZ010000019.1"/>
</dbReference>
<name>A0ABP5X1U1_9ACTN</name>
<evidence type="ECO:0000259" key="2">
    <source>
        <dbReference type="Pfam" id="PF26572"/>
    </source>
</evidence>